<feature type="domain" description="Amidase" evidence="4">
    <location>
        <begin position="38"/>
        <end position="448"/>
    </location>
</feature>
<dbReference type="InterPro" id="IPR000120">
    <property type="entry name" value="Amidase"/>
</dbReference>
<evidence type="ECO:0000313" key="5">
    <source>
        <dbReference type="EMBL" id="QIS23377.1"/>
    </source>
</evidence>
<proteinExistence type="inferred from homology"/>
<reference evidence="5 6" key="1">
    <citation type="journal article" date="2019" name="ACS Chem. Biol.">
        <title>Identification and Mobilization of a Cryptic Antibiotic Biosynthesis Gene Locus from a Human-Pathogenic Nocardia Isolate.</title>
        <authorList>
            <person name="Herisse M."/>
            <person name="Ishida K."/>
            <person name="Porter J.L."/>
            <person name="Howden B."/>
            <person name="Hertweck C."/>
            <person name="Stinear T.P."/>
            <person name="Pidot S.J."/>
        </authorList>
    </citation>
    <scope>NUCLEOTIDE SEQUENCE [LARGE SCALE GENOMIC DNA]</scope>
    <source>
        <strain evidence="5 6">AUSMDU00012715</strain>
    </source>
</reference>
<dbReference type="InterPro" id="IPR036928">
    <property type="entry name" value="AS_sf"/>
</dbReference>
<evidence type="ECO:0000259" key="4">
    <source>
        <dbReference type="Pfam" id="PF01425"/>
    </source>
</evidence>
<sequence>MTDHIHAFGDDILADHDAVALAQLIRARAANPREVADAAVARAERIEPRIRAIECSPAATRFAATDAGIWYGIPTFVKDNTDVAGLPTNHGSAAFRARPADRDDAYTRQFLSTGVTVLGKSRMPEFGLLPTTEFGAAEPTRNPWNTEYSVGGSSGGAAALVAAGVVPVAHGSDGGGSLRIPAACTGLVALKPSRHRHLDNAQARRLPLNVISEGVLTRTVRDTATYTAASENYWRNRHLIPIGMVHGPADRRLRIGLLTTSVTGTEPDAETRVAVERAATLLEKAGHQVESVAQPFSRRLVEDFVSYFGLLMQVTLLTGRYLYGSTFDPRALEGITRGLARYYRHRLVRTPAMLYRLSRAGRTYASMFDHYEVVLSPVLAHVVPPLGYFWPTVPPGELIDRLLRYMSFTPINNVTGTPSMTMPIGLAGSGVPIGVLLNGAYGDERTLLELAYVLEAENPFPRITAVESDGAPDHRQR</sequence>
<comment type="catalytic activity">
    <reaction evidence="1">
        <text>a monocarboxylic acid amide + H2O = a monocarboxylate + NH4(+)</text>
        <dbReference type="Rhea" id="RHEA:12020"/>
        <dbReference type="ChEBI" id="CHEBI:15377"/>
        <dbReference type="ChEBI" id="CHEBI:28938"/>
        <dbReference type="ChEBI" id="CHEBI:35757"/>
        <dbReference type="ChEBI" id="CHEBI:83628"/>
        <dbReference type="EC" id="3.5.1.4"/>
    </reaction>
</comment>
<evidence type="ECO:0000256" key="2">
    <source>
        <dbReference type="ARBA" id="ARBA00009199"/>
    </source>
</evidence>
<dbReference type="PANTHER" id="PTHR11895">
    <property type="entry name" value="TRANSAMIDASE"/>
    <property type="match status" value="1"/>
</dbReference>
<evidence type="ECO:0000256" key="1">
    <source>
        <dbReference type="ARBA" id="ARBA00001311"/>
    </source>
</evidence>
<dbReference type="InterPro" id="IPR023631">
    <property type="entry name" value="Amidase_dom"/>
</dbReference>
<dbReference type="InterPro" id="IPR020556">
    <property type="entry name" value="Amidase_CS"/>
</dbReference>
<dbReference type="EMBL" id="CP046173">
    <property type="protein sequence ID" value="QIS23377.1"/>
    <property type="molecule type" value="Genomic_DNA"/>
</dbReference>
<dbReference type="Pfam" id="PF01425">
    <property type="entry name" value="Amidase"/>
    <property type="match status" value="1"/>
</dbReference>
<protein>
    <recommendedName>
        <fullName evidence="3">amidase</fullName>
        <ecNumber evidence="3">3.5.1.4</ecNumber>
    </recommendedName>
</protein>
<evidence type="ECO:0000256" key="3">
    <source>
        <dbReference type="ARBA" id="ARBA00012922"/>
    </source>
</evidence>
<evidence type="ECO:0000313" key="6">
    <source>
        <dbReference type="Proteomes" id="UP000500953"/>
    </source>
</evidence>
<dbReference type="NCBIfam" id="NF005899">
    <property type="entry name" value="PRK07869.1"/>
    <property type="match status" value="1"/>
</dbReference>
<keyword evidence="5" id="KW-0378">Hydrolase</keyword>
<dbReference type="RefSeq" id="WP_167490717.1">
    <property type="nucleotide sequence ID" value="NZ_CP046173.1"/>
</dbReference>
<dbReference type="Gene3D" id="3.90.1300.10">
    <property type="entry name" value="Amidase signature (AS) domain"/>
    <property type="match status" value="1"/>
</dbReference>
<dbReference type="GO" id="GO:0004040">
    <property type="term" value="F:amidase activity"/>
    <property type="evidence" value="ECO:0007669"/>
    <property type="project" value="UniProtKB-EC"/>
</dbReference>
<comment type="similarity">
    <text evidence="2">Belongs to the amidase family.</text>
</comment>
<dbReference type="PROSITE" id="PS00571">
    <property type="entry name" value="AMIDASES"/>
    <property type="match status" value="1"/>
</dbReference>
<dbReference type="SUPFAM" id="SSF75304">
    <property type="entry name" value="Amidase signature (AS) enzymes"/>
    <property type="match status" value="1"/>
</dbReference>
<gene>
    <name evidence="5" type="ORF">F6W96_38640</name>
</gene>
<dbReference type="Proteomes" id="UP000500953">
    <property type="component" value="Chromosome"/>
</dbReference>
<accession>A0A6G9ZDF3</accession>
<dbReference type="EC" id="3.5.1.4" evidence="3"/>
<dbReference type="PANTHER" id="PTHR11895:SF7">
    <property type="entry name" value="GLUTAMYL-TRNA(GLN) AMIDOTRANSFERASE SUBUNIT A, MITOCHONDRIAL"/>
    <property type="match status" value="1"/>
</dbReference>
<dbReference type="AlphaFoldDB" id="A0A6G9ZDF3"/>
<name>A0A6G9ZDF3_9NOCA</name>
<organism evidence="5 6">
    <name type="scientific">Nocardia terpenica</name>
    <dbReference type="NCBI Taxonomy" id="455432"/>
    <lineage>
        <taxon>Bacteria</taxon>
        <taxon>Bacillati</taxon>
        <taxon>Actinomycetota</taxon>
        <taxon>Actinomycetes</taxon>
        <taxon>Mycobacteriales</taxon>
        <taxon>Nocardiaceae</taxon>
        <taxon>Nocardia</taxon>
    </lineage>
</organism>